<keyword evidence="2" id="KW-0378">Hydrolase</keyword>
<dbReference type="PANTHER" id="PTHR43194:SF5">
    <property type="entry name" value="PIMELOYL-[ACYL-CARRIER PROTEIN] METHYL ESTER ESTERASE"/>
    <property type="match status" value="1"/>
</dbReference>
<gene>
    <name evidence="2" type="ORF">POL72_42265</name>
</gene>
<sequence>MNGAFHLTRISRRTSPCCRPHFARQQMGRSFGRVLGPEPFHPTCEAAAGRNSPMTTWISGVCETNGINIHYLRTGGAKVPVVLLHGLMGSGACWTPLARALEAEFDVVMPDARGHGGSSAPHHGYRYDDHASDVVGLIRGLELSRPVLLGHSMGGMTAAVVASRGAGIIRGLILVDPTFLSPEIQREVHASDVAEQHRQALGLQKSDLVAKARARNPHRSPEIIELQAEARLKTRMEAFDVLTPPNPAYRDVVSAIDVPSLLVTGDSSPVVTLEMATELQNLNPRVRIEQVQDAGHGLPFEQPERLGAVVLSFLRELA</sequence>
<dbReference type="PANTHER" id="PTHR43194">
    <property type="entry name" value="HYDROLASE ALPHA/BETA FOLD FAMILY"/>
    <property type="match status" value="1"/>
</dbReference>
<keyword evidence="3" id="KW-1185">Reference proteome</keyword>
<protein>
    <submittedName>
        <fullName evidence="2">Alpha/beta hydrolase</fullName>
    </submittedName>
</protein>
<dbReference type="Gene3D" id="3.40.50.1820">
    <property type="entry name" value="alpha/beta hydrolase"/>
    <property type="match status" value="1"/>
</dbReference>
<dbReference type="Proteomes" id="UP001217485">
    <property type="component" value="Unassembled WGS sequence"/>
</dbReference>
<feature type="domain" description="AB hydrolase-1" evidence="1">
    <location>
        <begin position="80"/>
        <end position="302"/>
    </location>
</feature>
<dbReference type="EMBL" id="JAQNDK010000005">
    <property type="protein sequence ID" value="MDC0684420.1"/>
    <property type="molecule type" value="Genomic_DNA"/>
</dbReference>
<comment type="caution">
    <text evidence="2">The sequence shown here is derived from an EMBL/GenBank/DDBJ whole genome shotgun (WGS) entry which is preliminary data.</text>
</comment>
<proteinExistence type="predicted"/>
<evidence type="ECO:0000259" key="1">
    <source>
        <dbReference type="Pfam" id="PF00561"/>
    </source>
</evidence>
<dbReference type="PRINTS" id="PR00111">
    <property type="entry name" value="ABHYDROLASE"/>
</dbReference>
<dbReference type="Pfam" id="PF00561">
    <property type="entry name" value="Abhydrolase_1"/>
    <property type="match status" value="1"/>
</dbReference>
<dbReference type="InterPro" id="IPR000073">
    <property type="entry name" value="AB_hydrolase_1"/>
</dbReference>
<dbReference type="InterPro" id="IPR050228">
    <property type="entry name" value="Carboxylesterase_BioH"/>
</dbReference>
<dbReference type="GO" id="GO:0016787">
    <property type="term" value="F:hydrolase activity"/>
    <property type="evidence" value="ECO:0007669"/>
    <property type="project" value="UniProtKB-KW"/>
</dbReference>
<evidence type="ECO:0000313" key="3">
    <source>
        <dbReference type="Proteomes" id="UP001217485"/>
    </source>
</evidence>
<reference evidence="2 3" key="1">
    <citation type="submission" date="2023-01" db="EMBL/GenBank/DDBJ databases">
        <title>Minimal conservation of predation-associated metabolite biosynthetic gene clusters underscores biosynthetic potential of Myxococcota including descriptions for ten novel species: Archangium lansinium sp. nov., Myxococcus landrumus sp. nov., Nannocystis bai.</title>
        <authorList>
            <person name="Ahearne A."/>
            <person name="Stevens C."/>
            <person name="Dowd S."/>
        </authorList>
    </citation>
    <scope>NUCLEOTIDE SEQUENCE [LARGE SCALE GENOMIC DNA]</scope>
    <source>
        <strain evidence="2 3">WIWO2</strain>
    </source>
</reference>
<evidence type="ECO:0000313" key="2">
    <source>
        <dbReference type="EMBL" id="MDC0684420.1"/>
    </source>
</evidence>
<organism evidence="2 3">
    <name type="scientific">Sorangium atrum</name>
    <dbReference type="NCBI Taxonomy" id="2995308"/>
    <lineage>
        <taxon>Bacteria</taxon>
        <taxon>Pseudomonadati</taxon>
        <taxon>Myxococcota</taxon>
        <taxon>Polyangia</taxon>
        <taxon>Polyangiales</taxon>
        <taxon>Polyangiaceae</taxon>
        <taxon>Sorangium</taxon>
    </lineage>
</organism>
<dbReference type="SUPFAM" id="SSF53474">
    <property type="entry name" value="alpha/beta-Hydrolases"/>
    <property type="match status" value="1"/>
</dbReference>
<dbReference type="InterPro" id="IPR029058">
    <property type="entry name" value="AB_hydrolase_fold"/>
</dbReference>
<name>A0ABT5CD97_9BACT</name>
<accession>A0ABT5CD97</accession>